<dbReference type="EMBL" id="JAIVFQ010000185">
    <property type="protein sequence ID" value="MCC5605021.1"/>
    <property type="molecule type" value="Genomic_DNA"/>
</dbReference>
<organism evidence="1 2">
    <name type="scientific">Nostoc favosum CHAB5714</name>
    <dbReference type="NCBI Taxonomy" id="2780399"/>
    <lineage>
        <taxon>Bacteria</taxon>
        <taxon>Bacillati</taxon>
        <taxon>Cyanobacteriota</taxon>
        <taxon>Cyanophyceae</taxon>
        <taxon>Nostocales</taxon>
        <taxon>Nostocaceae</taxon>
        <taxon>Nostoc</taxon>
        <taxon>Nostoc favosum</taxon>
    </lineage>
</organism>
<accession>A0ABS8ILV0</accession>
<evidence type="ECO:0008006" key="3">
    <source>
        <dbReference type="Google" id="ProtNLM"/>
    </source>
</evidence>
<dbReference type="RefSeq" id="WP_229491188.1">
    <property type="nucleotide sequence ID" value="NZ_JAIVFQ010000185.1"/>
</dbReference>
<reference evidence="1 2" key="1">
    <citation type="journal article" date="2021" name="Microorganisms">
        <title>Genome Evolution of Filamentous Cyanobacterium Nostoc Species: From Facultative Symbiosis to Free Living.</title>
        <authorList>
            <person name="Huo D."/>
            <person name="Li H."/>
            <person name="Cai F."/>
            <person name="Guo X."/>
            <person name="Qiao Z."/>
            <person name="Wang W."/>
            <person name="Yu G."/>
            <person name="Li R."/>
        </authorList>
    </citation>
    <scope>NUCLEOTIDE SEQUENCE [LARGE SCALE GENOMIC DNA]</scope>
    <source>
        <strain evidence="1 2">CHAB 5714</strain>
    </source>
</reference>
<evidence type="ECO:0000313" key="2">
    <source>
        <dbReference type="Proteomes" id="UP001199525"/>
    </source>
</evidence>
<dbReference type="Proteomes" id="UP001199525">
    <property type="component" value="Unassembled WGS sequence"/>
</dbReference>
<name>A0ABS8ILV0_9NOSO</name>
<evidence type="ECO:0000313" key="1">
    <source>
        <dbReference type="EMBL" id="MCC5605021.1"/>
    </source>
</evidence>
<sequence length="48" mass="5012">MGITLLSSLIQKAKGIPLGGVTGSDGHVLSLASQIRNVSQLSEEFDRS</sequence>
<protein>
    <recommendedName>
        <fullName evidence="3">Transposase</fullName>
    </recommendedName>
</protein>
<keyword evidence="2" id="KW-1185">Reference proteome</keyword>
<proteinExistence type="predicted"/>
<comment type="caution">
    <text evidence="1">The sequence shown here is derived from an EMBL/GenBank/DDBJ whole genome shotgun (WGS) entry which is preliminary data.</text>
</comment>
<gene>
    <name evidence="1" type="ORF">LC586_39345</name>
</gene>